<organism evidence="1">
    <name type="scientific">Bacillus cereus</name>
    <dbReference type="NCBI Taxonomy" id="1396"/>
    <lineage>
        <taxon>Bacteria</taxon>
        <taxon>Bacillati</taxon>
        <taxon>Bacillota</taxon>
        <taxon>Bacilli</taxon>
        <taxon>Bacillales</taxon>
        <taxon>Bacillaceae</taxon>
        <taxon>Bacillus</taxon>
        <taxon>Bacillus cereus group</taxon>
    </lineage>
</organism>
<name>A0A5B9HPU3_BACCE</name>
<dbReference type="AlphaFoldDB" id="A0A5B9HPU3"/>
<evidence type="ECO:0000313" key="1">
    <source>
        <dbReference type="EMBL" id="QEF16475.1"/>
    </source>
</evidence>
<dbReference type="RefSeq" id="WP_001279433.1">
    <property type="nucleotide sequence ID" value="NZ_CP187290.1"/>
</dbReference>
<reference evidence="1" key="1">
    <citation type="submission" date="2019-08" db="EMBL/GenBank/DDBJ databases">
        <title>Antibiosis Participates in the Biocontrol of Bucillus cereus 0-9 Against Rice Sheath Blight.</title>
        <authorList>
            <person name="Wang G."/>
            <person name="Liu F."/>
        </authorList>
    </citation>
    <scope>NUCLEOTIDE SEQUENCE</scope>
    <source>
        <strain evidence="1">09</strain>
    </source>
</reference>
<sequence length="338" mass="38882">MSDFVISENTRNSISTINAPRPKLDPRDPNIGKVALVKEGAYKGLKGIIYPPTKELQYDGEFVKGFTGHYEVEKLYHVMFFFEDGTFFCAMETDLMDLEVEGGIFIIDDGDGTVAKPYGCGERLYTSVPEIYHELPLNKSGYIIINTYQSRRVDSVFKVFWINDLTTPIGQTHTRVHGVVFNSPHDIIFYYDPRYNPNKIVIKNDYIGNWYHKVNCLTELDGSIFKPYTCGTNIVLNSPIDMKKCFFQLIERTGEVEVVYKYLGDPKSEASLEVFWQNEVIGKVNTKEKNFEEKSIIFSVDEIKMFNPQVRVTVHGHWEVKVKCPVNKGISKLREKDF</sequence>
<protein>
    <submittedName>
        <fullName evidence="1">Uncharacterized protein</fullName>
    </submittedName>
</protein>
<proteinExistence type="predicted"/>
<dbReference type="EMBL" id="CP042874">
    <property type="protein sequence ID" value="QEF16475.1"/>
    <property type="molecule type" value="Genomic_DNA"/>
</dbReference>
<gene>
    <name evidence="1" type="ORF">FRY47_08855</name>
</gene>
<accession>A0A5B9HPU3</accession>